<evidence type="ECO:0000313" key="7">
    <source>
        <dbReference type="Proteomes" id="UP000564033"/>
    </source>
</evidence>
<evidence type="ECO:0000256" key="1">
    <source>
        <dbReference type="ARBA" id="ARBA00010111"/>
    </source>
</evidence>
<dbReference type="PANTHER" id="PTHR14503">
    <property type="entry name" value="MITOCHONDRIAL RIBOSOMAL PROTEIN 34 FAMILY MEMBER"/>
    <property type="match status" value="1"/>
</dbReference>
<keyword evidence="2 5" id="KW-0689">Ribosomal protein</keyword>
<organism evidence="6 7">
    <name type="scientific">Candidatus Dojkabacteria bacterium</name>
    <dbReference type="NCBI Taxonomy" id="2099670"/>
    <lineage>
        <taxon>Bacteria</taxon>
        <taxon>Candidatus Dojkabacteria</taxon>
    </lineage>
</organism>
<sequence length="60" mass="7416">MKRTYQPKKLKRIRKFGFRARRKTPGGRKILLNRRRKQREKLTVSEDYALKRKKSTSRIR</sequence>
<dbReference type="Pfam" id="PF00468">
    <property type="entry name" value="Ribosomal_L34"/>
    <property type="match status" value="1"/>
</dbReference>
<comment type="similarity">
    <text evidence="1 5">Belongs to the bacterial ribosomal protein bL34 family.</text>
</comment>
<dbReference type="GO" id="GO:0003735">
    <property type="term" value="F:structural constituent of ribosome"/>
    <property type="evidence" value="ECO:0007669"/>
    <property type="project" value="InterPro"/>
</dbReference>
<reference evidence="6 7" key="1">
    <citation type="journal article" date="2020" name="Biotechnol. Biofuels">
        <title>New insights from the biogas microbiome by comprehensive genome-resolved metagenomics of nearly 1600 species originating from multiple anaerobic digesters.</title>
        <authorList>
            <person name="Campanaro S."/>
            <person name="Treu L."/>
            <person name="Rodriguez-R L.M."/>
            <person name="Kovalovszki A."/>
            <person name="Ziels R.M."/>
            <person name="Maus I."/>
            <person name="Zhu X."/>
            <person name="Kougias P.G."/>
            <person name="Basile A."/>
            <person name="Luo G."/>
            <person name="Schluter A."/>
            <person name="Konstantinidis K.T."/>
            <person name="Angelidaki I."/>
        </authorList>
    </citation>
    <scope>NUCLEOTIDE SEQUENCE [LARGE SCALE GENOMIC DNA]</scope>
    <source>
        <strain evidence="6">AS19jrsBPTG_9</strain>
    </source>
</reference>
<dbReference type="HAMAP" id="MF_00391">
    <property type="entry name" value="Ribosomal_bL34"/>
    <property type="match status" value="1"/>
</dbReference>
<dbReference type="Proteomes" id="UP000564033">
    <property type="component" value="Unassembled WGS sequence"/>
</dbReference>
<proteinExistence type="inferred from homology"/>
<keyword evidence="3 5" id="KW-0687">Ribonucleoprotein</keyword>
<evidence type="ECO:0000256" key="2">
    <source>
        <dbReference type="ARBA" id="ARBA00022980"/>
    </source>
</evidence>
<dbReference type="InterPro" id="IPR020939">
    <property type="entry name" value="Ribosomal_bL34_CS"/>
</dbReference>
<accession>A0A847VDJ2</accession>
<dbReference type="PROSITE" id="PS00784">
    <property type="entry name" value="RIBOSOMAL_L34"/>
    <property type="match status" value="1"/>
</dbReference>
<dbReference type="FunFam" id="1.10.287.3980:FF:000001">
    <property type="entry name" value="Mitochondrial ribosomal protein L34"/>
    <property type="match status" value="1"/>
</dbReference>
<comment type="caution">
    <text evidence="6">The sequence shown here is derived from an EMBL/GenBank/DDBJ whole genome shotgun (WGS) entry which is preliminary data.</text>
</comment>
<dbReference type="PANTHER" id="PTHR14503:SF4">
    <property type="entry name" value="LARGE RIBOSOMAL SUBUNIT PROTEIN BL34M"/>
    <property type="match status" value="1"/>
</dbReference>
<dbReference type="GO" id="GO:0005840">
    <property type="term" value="C:ribosome"/>
    <property type="evidence" value="ECO:0007669"/>
    <property type="project" value="UniProtKB-KW"/>
</dbReference>
<dbReference type="GO" id="GO:0006412">
    <property type="term" value="P:translation"/>
    <property type="evidence" value="ECO:0007669"/>
    <property type="project" value="UniProtKB-UniRule"/>
</dbReference>
<evidence type="ECO:0000313" key="6">
    <source>
        <dbReference type="EMBL" id="NLZ24588.1"/>
    </source>
</evidence>
<evidence type="ECO:0000256" key="5">
    <source>
        <dbReference type="HAMAP-Rule" id="MF_00391"/>
    </source>
</evidence>
<dbReference type="EMBL" id="JAAZIL010000059">
    <property type="protein sequence ID" value="NLZ24588.1"/>
    <property type="molecule type" value="Genomic_DNA"/>
</dbReference>
<dbReference type="InterPro" id="IPR000271">
    <property type="entry name" value="Ribosomal_bL34"/>
</dbReference>
<evidence type="ECO:0000256" key="3">
    <source>
        <dbReference type="ARBA" id="ARBA00023274"/>
    </source>
</evidence>
<dbReference type="NCBIfam" id="TIGR01030">
    <property type="entry name" value="rpmH_bact"/>
    <property type="match status" value="1"/>
</dbReference>
<name>A0A847VDJ2_9BACT</name>
<dbReference type="GO" id="GO:1990904">
    <property type="term" value="C:ribonucleoprotein complex"/>
    <property type="evidence" value="ECO:0007669"/>
    <property type="project" value="UniProtKB-KW"/>
</dbReference>
<evidence type="ECO:0000256" key="4">
    <source>
        <dbReference type="ARBA" id="ARBA00035177"/>
    </source>
</evidence>
<gene>
    <name evidence="5 6" type="primary">rpmH</name>
    <name evidence="6" type="ORF">GX888_02500</name>
</gene>
<dbReference type="AlphaFoldDB" id="A0A847VDJ2"/>
<protein>
    <recommendedName>
        <fullName evidence="4 5">Large ribosomal subunit protein bL34</fullName>
    </recommendedName>
</protein>
<dbReference type="Gene3D" id="1.10.287.3980">
    <property type="match status" value="1"/>
</dbReference>